<accession>A0A3S4XTJ0</accession>
<comment type="similarity">
    <text evidence="1">Belongs to the delta endotoxin family.</text>
</comment>
<keyword evidence="2" id="KW-0800">Toxin</keyword>
<keyword evidence="3" id="KW-0749">Sporulation</keyword>
<gene>
    <name evidence="5" type="ORF">NCTC10036_00240</name>
</gene>
<dbReference type="EMBL" id="LR134493">
    <property type="protein sequence ID" value="VEI61275.1"/>
    <property type="molecule type" value="Genomic_DNA"/>
</dbReference>
<protein>
    <submittedName>
        <fullName evidence="5">Uncharacterized protein</fullName>
    </submittedName>
</protein>
<evidence type="ECO:0000256" key="1">
    <source>
        <dbReference type="ARBA" id="ARBA00007819"/>
    </source>
</evidence>
<dbReference type="GO" id="GO:0090729">
    <property type="term" value="F:toxin activity"/>
    <property type="evidence" value="ECO:0007669"/>
    <property type="project" value="UniProtKB-KW"/>
</dbReference>
<evidence type="ECO:0000256" key="4">
    <source>
        <dbReference type="ARBA" id="ARBA00023026"/>
    </source>
</evidence>
<dbReference type="Proteomes" id="UP000281904">
    <property type="component" value="Chromosome"/>
</dbReference>
<dbReference type="InterPro" id="IPR036716">
    <property type="entry name" value="Pest_crys_N_sf"/>
</dbReference>
<dbReference type="RefSeq" id="WP_126530247.1">
    <property type="nucleotide sequence ID" value="NZ_LR134493.1"/>
</dbReference>
<evidence type="ECO:0000313" key="6">
    <source>
        <dbReference type="Proteomes" id="UP000281904"/>
    </source>
</evidence>
<dbReference type="Gene3D" id="1.20.190.10">
    <property type="entry name" value="Pesticidal crystal protein, N-terminal domain"/>
    <property type="match status" value="1"/>
</dbReference>
<dbReference type="AlphaFoldDB" id="A0A3S4XTJ0"/>
<sequence>METYNAISSLNKKIINGLGKGNAKIILGEDTSKVKETWMNIQRSIEVSSKISLSEYDSLHLNDLLDNMSLRIDIYKNRKQQKNFKKDIEIETIIQNFIFIKEVWGFLGKLNEPHDAFSFFPRFFVLSTMTVLLSKDLMESEKIELEKQSFLDCSHNYLVNCIESLYLRRISYISVSLTGPYNNKAYVYDGFDNCYLTDLVDFDADSAKSLSELTESLKNKIGRCFTENLPFDFFLHAIFELDGAKTRNDEYTTKKILNDIFSCTESMTTESMNDLIGNVLLESVKNKYFSVKEKKGDVDNSIEIGNVVVSYVPTAVEEKNLVVDTSIEIGNALVSNVPSAVAATIIEGLLDPKTYPYISSVLTGVAGAFIGPLAGVLVGLVLPSDKLTMEQILKEVEKLVMDKISDLKFNDIKLLCNETENANSYLQAAIKDNLQEKIRSEAINFRQKTKDLENEFFKSLPELEKHHFQYRLAWLCVTVMMLRFAALMKSMDIAVQDKANNTIKELLLDFDAFINSSYSFLDKLYNQAWTYQGYRGIRQYDHNGFIGIGAKVSIYDFVAKRELSDKYKDSDCGSNMRSAAALIDERTRFFSTESTYVRNASVLHDSIVKKYNEITKKSLPSALDKYKENSSKRINAMKDMYKYAISRDYKVYHYLRTFGIDANSPPHVDNAIVKVYSIKGEFLLDLGIGFCPGIKEAIHAGTNKNEDRISFHIPWGIRVKSVSKEYGTLYYPRSTSDMKPELRIMAGESIECYIDIQYYFGLCQLSHVTNKKLQDHIVIG</sequence>
<organism evidence="5 6">
    <name type="scientific">Serratia rubidaea</name>
    <name type="common">Serratia marinorubra</name>
    <dbReference type="NCBI Taxonomy" id="61652"/>
    <lineage>
        <taxon>Bacteria</taxon>
        <taxon>Pseudomonadati</taxon>
        <taxon>Pseudomonadota</taxon>
        <taxon>Gammaproteobacteria</taxon>
        <taxon>Enterobacterales</taxon>
        <taxon>Yersiniaceae</taxon>
        <taxon>Serratia</taxon>
    </lineage>
</organism>
<dbReference type="GO" id="GO:0030435">
    <property type="term" value="P:sporulation resulting in formation of a cellular spore"/>
    <property type="evidence" value="ECO:0007669"/>
    <property type="project" value="UniProtKB-KW"/>
</dbReference>
<evidence type="ECO:0000313" key="5">
    <source>
        <dbReference type="EMBL" id="VEI61275.1"/>
    </source>
</evidence>
<keyword evidence="4" id="KW-0843">Virulence</keyword>
<name>A0A3S4XTJ0_SERRU</name>
<dbReference type="SUPFAM" id="SSF56849">
    <property type="entry name" value="delta-Endotoxin (insectocide), N-terminal domain"/>
    <property type="match status" value="1"/>
</dbReference>
<evidence type="ECO:0000256" key="3">
    <source>
        <dbReference type="ARBA" id="ARBA00022969"/>
    </source>
</evidence>
<reference evidence="5 6" key="1">
    <citation type="submission" date="2018-12" db="EMBL/GenBank/DDBJ databases">
        <authorList>
            <consortium name="Pathogen Informatics"/>
        </authorList>
    </citation>
    <scope>NUCLEOTIDE SEQUENCE [LARGE SCALE GENOMIC DNA]</scope>
    <source>
        <strain evidence="5 6">NCTC10036</strain>
    </source>
</reference>
<proteinExistence type="inferred from homology"/>
<evidence type="ECO:0000256" key="2">
    <source>
        <dbReference type="ARBA" id="ARBA00022656"/>
    </source>
</evidence>